<dbReference type="Pfam" id="PF04577">
    <property type="entry name" value="Glyco_transf_61"/>
    <property type="match status" value="1"/>
</dbReference>
<organism evidence="3 4">
    <name type="scientific">Thetidibacter halocola</name>
    <dbReference type="NCBI Taxonomy" id="2827239"/>
    <lineage>
        <taxon>Bacteria</taxon>
        <taxon>Pseudomonadati</taxon>
        <taxon>Pseudomonadota</taxon>
        <taxon>Alphaproteobacteria</taxon>
        <taxon>Rhodobacterales</taxon>
        <taxon>Roseobacteraceae</taxon>
        <taxon>Thetidibacter</taxon>
    </lineage>
</organism>
<reference evidence="3" key="1">
    <citation type="submission" date="2021-04" db="EMBL/GenBank/DDBJ databases">
        <authorList>
            <person name="Yoon J."/>
        </authorList>
    </citation>
    <scope>NUCLEOTIDE SEQUENCE</scope>
    <source>
        <strain evidence="3">KMU-90</strain>
    </source>
</reference>
<protein>
    <submittedName>
        <fullName evidence="3">Glycosyltransferase family 61 protein</fullName>
    </submittedName>
</protein>
<dbReference type="RefSeq" id="WP_212537298.1">
    <property type="nucleotide sequence ID" value="NZ_JAGTUU010000005.1"/>
</dbReference>
<comment type="caution">
    <text evidence="3">The sequence shown here is derived from an EMBL/GenBank/DDBJ whole genome shotgun (WGS) entry which is preliminary data.</text>
</comment>
<sequence length="372" mass="40717">MTNRDAIAKAREAERNRPRPDQGWSLRVEVLRAPVIVPPVERAFVQAGGILRANGSYCAQGALWRKNRPLTTPPAPPAADPEDLPGEWLWGGVLWRHFGHFLVESTGRLWALMALPQGVRGVLFIPKSPALGTALEGYQRDFFTLAGAPGVRVLDRPVRPEKLYVPGQGFGLGQIAEGTPHARRWFAEHFARDIAPDGPERLYISRSGLSAGRAKLLCEDRLDRYLEAEDYTVFHPQDHDLATQIARYKAARQVIACEGSAIHLFAMVARPQQSLAIVVRRLSAATHYIEKHVSGFAGIMPLTVNAIKGGWLPEGKETRRHQVSALDFPKAQAALVAGGFVAPGPVWTEPPTNDIEAALAASFDGPLIPVEI</sequence>
<dbReference type="InterPro" id="IPR049625">
    <property type="entry name" value="Glyco_transf_61_cat"/>
</dbReference>
<evidence type="ECO:0000256" key="1">
    <source>
        <dbReference type="SAM" id="MobiDB-lite"/>
    </source>
</evidence>
<evidence type="ECO:0000313" key="3">
    <source>
        <dbReference type="EMBL" id="MBS0125351.1"/>
    </source>
</evidence>
<accession>A0A8J7WHD0</accession>
<dbReference type="Proteomes" id="UP000681356">
    <property type="component" value="Unassembled WGS sequence"/>
</dbReference>
<keyword evidence="4" id="KW-1185">Reference proteome</keyword>
<evidence type="ECO:0000313" key="4">
    <source>
        <dbReference type="Proteomes" id="UP000681356"/>
    </source>
</evidence>
<gene>
    <name evidence="3" type="ORF">KB874_14760</name>
</gene>
<feature type="region of interest" description="Disordered" evidence="1">
    <location>
        <begin position="1"/>
        <end position="20"/>
    </location>
</feature>
<dbReference type="AlphaFoldDB" id="A0A8J7WHD0"/>
<proteinExistence type="predicted"/>
<evidence type="ECO:0000259" key="2">
    <source>
        <dbReference type="Pfam" id="PF04577"/>
    </source>
</evidence>
<feature type="domain" description="Glycosyltransferase 61 catalytic" evidence="2">
    <location>
        <begin position="98"/>
        <end position="265"/>
    </location>
</feature>
<dbReference type="GO" id="GO:0016757">
    <property type="term" value="F:glycosyltransferase activity"/>
    <property type="evidence" value="ECO:0007669"/>
    <property type="project" value="InterPro"/>
</dbReference>
<name>A0A8J7WHD0_9RHOB</name>
<dbReference type="EMBL" id="JAGTUU010000005">
    <property type="protein sequence ID" value="MBS0125351.1"/>
    <property type="molecule type" value="Genomic_DNA"/>
</dbReference>